<accession>A0A4U6VNN2</accession>
<evidence type="ECO:0000313" key="2">
    <source>
        <dbReference type="Proteomes" id="UP000298652"/>
    </source>
</evidence>
<protein>
    <submittedName>
        <fullName evidence="1">Uncharacterized protein</fullName>
    </submittedName>
</protein>
<gene>
    <name evidence="1" type="ORF">SEVIR_2G056101v2</name>
</gene>
<dbReference type="AlphaFoldDB" id="A0A4U6VNN2"/>
<name>A0A4U6VNN2_SETVI</name>
<dbReference type="Gramene" id="TKW30712">
    <property type="protein sequence ID" value="TKW30712"/>
    <property type="gene ID" value="SEVIR_2G056101v2"/>
</dbReference>
<dbReference type="Proteomes" id="UP000298652">
    <property type="component" value="Chromosome 2"/>
</dbReference>
<keyword evidence="2" id="KW-1185">Reference proteome</keyword>
<evidence type="ECO:0000313" key="1">
    <source>
        <dbReference type="EMBL" id="TKW30712.1"/>
    </source>
</evidence>
<dbReference type="EMBL" id="CM016553">
    <property type="protein sequence ID" value="TKW30712.1"/>
    <property type="molecule type" value="Genomic_DNA"/>
</dbReference>
<organism evidence="1 2">
    <name type="scientific">Setaria viridis</name>
    <name type="common">Green bristlegrass</name>
    <name type="synonym">Setaria italica subsp. viridis</name>
    <dbReference type="NCBI Taxonomy" id="4556"/>
    <lineage>
        <taxon>Eukaryota</taxon>
        <taxon>Viridiplantae</taxon>
        <taxon>Streptophyta</taxon>
        <taxon>Embryophyta</taxon>
        <taxon>Tracheophyta</taxon>
        <taxon>Spermatophyta</taxon>
        <taxon>Magnoliopsida</taxon>
        <taxon>Liliopsida</taxon>
        <taxon>Poales</taxon>
        <taxon>Poaceae</taxon>
        <taxon>PACMAD clade</taxon>
        <taxon>Panicoideae</taxon>
        <taxon>Panicodae</taxon>
        <taxon>Paniceae</taxon>
        <taxon>Cenchrinae</taxon>
        <taxon>Setaria</taxon>
    </lineage>
</organism>
<reference evidence="1" key="1">
    <citation type="submission" date="2019-03" db="EMBL/GenBank/DDBJ databases">
        <title>WGS assembly of Setaria viridis.</title>
        <authorList>
            <person name="Huang P."/>
            <person name="Jenkins J."/>
            <person name="Grimwood J."/>
            <person name="Barry K."/>
            <person name="Healey A."/>
            <person name="Mamidi S."/>
            <person name="Sreedasyam A."/>
            <person name="Shu S."/>
            <person name="Feldman M."/>
            <person name="Wu J."/>
            <person name="Yu Y."/>
            <person name="Chen C."/>
            <person name="Johnson J."/>
            <person name="Rokhsar D."/>
            <person name="Baxter I."/>
            <person name="Schmutz J."/>
            <person name="Brutnell T."/>
            <person name="Kellogg E."/>
        </authorList>
    </citation>
    <scope>NUCLEOTIDE SEQUENCE [LARGE SCALE GENOMIC DNA]</scope>
</reference>
<proteinExistence type="predicted"/>
<sequence>MDMSLKDTQVLLLRNCTNLQSLQLIDINDTIVLQLPKLEEL</sequence>